<dbReference type="Pfam" id="PF24758">
    <property type="entry name" value="LRR_At5g56370"/>
    <property type="match status" value="1"/>
</dbReference>
<keyword evidence="1" id="KW-0812">Transmembrane</keyword>
<keyword evidence="1" id="KW-0472">Membrane</keyword>
<evidence type="ECO:0000256" key="1">
    <source>
        <dbReference type="SAM" id="Phobius"/>
    </source>
</evidence>
<proteinExistence type="predicted"/>
<dbReference type="EMBL" id="CM010636">
    <property type="protein sequence ID" value="RID46493.1"/>
    <property type="molecule type" value="Genomic_DNA"/>
</dbReference>
<evidence type="ECO:0000259" key="2">
    <source>
        <dbReference type="SMART" id="SM00579"/>
    </source>
</evidence>
<protein>
    <recommendedName>
        <fullName evidence="2">FBD domain-containing protein</fullName>
    </recommendedName>
</protein>
<gene>
    <name evidence="3" type="ORF">BRARA_I03149</name>
</gene>
<sequence length="397" mass="45481">MENRICDLPDDLLLLILILVPTKVAVTTTILSKRWRFVSKMLRLLEFNDDGNEKLGWFIDQSLQLHKAPKLRSLIVELGPSCTVDVDVGKWIEYAVNRGVYVLDFKLLWTAKPTSFPKSLYTCDTIVDLSLSNEIFVDVSSQARLPSLLRLSLLHVVYKDEDSLVRLLSSSPILNNLTVERHEEDNLTNFTVKVPSLQILYYVTTWRNKDGDDDRLTGSLVIDAPALTKFDIIDVWDYYCLIENMPCLVEAYIGFVPNPNDKFLRNLVSVRHLLLCLTEPMVECCTATKFSWLIEFYFRPEESEPQSIAPSWNQPNSIPGCLSSNLEIFGWVDYGGREDEKQLVTYILANAECLKKVEISFLDTSNLEEKQKELQSSPRISSSCQLLFPTQVEWDFS</sequence>
<name>A0A397Y9C4_BRACM</name>
<dbReference type="InterPro" id="IPR055411">
    <property type="entry name" value="LRR_FXL15/At3g58940/PEG3-like"/>
</dbReference>
<dbReference type="SUPFAM" id="SSF81383">
    <property type="entry name" value="F-box domain"/>
    <property type="match status" value="1"/>
</dbReference>
<dbReference type="Pfam" id="PF08387">
    <property type="entry name" value="FBD"/>
    <property type="match status" value="1"/>
</dbReference>
<reference evidence="3 4" key="1">
    <citation type="submission" date="2018-06" db="EMBL/GenBank/DDBJ databases">
        <title>WGS assembly of Brassica rapa FPsc.</title>
        <authorList>
            <person name="Bowman J."/>
            <person name="Kohchi T."/>
            <person name="Yamato K."/>
            <person name="Jenkins J."/>
            <person name="Shu S."/>
            <person name="Ishizaki K."/>
            <person name="Yamaoka S."/>
            <person name="Nishihama R."/>
            <person name="Nakamura Y."/>
            <person name="Berger F."/>
            <person name="Adam C."/>
            <person name="Aki S."/>
            <person name="Althoff F."/>
            <person name="Araki T."/>
            <person name="Arteaga-Vazquez M."/>
            <person name="Balasubrmanian S."/>
            <person name="Bauer D."/>
            <person name="Boehm C."/>
            <person name="Briginshaw L."/>
            <person name="Caballero-Perez J."/>
            <person name="Catarino B."/>
            <person name="Chen F."/>
            <person name="Chiyoda S."/>
            <person name="Chovatia M."/>
            <person name="Davies K."/>
            <person name="Delmans M."/>
            <person name="Demura T."/>
            <person name="Dierschke T."/>
            <person name="Dolan L."/>
            <person name="Dorantes-Acosta A."/>
            <person name="Eklund D."/>
            <person name="Florent S."/>
            <person name="Flores-Sandoval E."/>
            <person name="Fujiyama A."/>
            <person name="Fukuzawa H."/>
            <person name="Galik B."/>
            <person name="Grimanelli D."/>
            <person name="Grimwood J."/>
            <person name="Grossniklaus U."/>
            <person name="Hamada T."/>
            <person name="Haseloff J."/>
            <person name="Hetherington A."/>
            <person name="Higo A."/>
            <person name="Hirakawa Y."/>
            <person name="Hundley H."/>
            <person name="Ikeda Y."/>
            <person name="Inoue K."/>
            <person name="Inoue S."/>
            <person name="Ishida S."/>
            <person name="Jia Q."/>
            <person name="Kakita M."/>
            <person name="Kanazawa T."/>
            <person name="Kawai Y."/>
            <person name="Kawashima T."/>
            <person name="Kennedy M."/>
            <person name="Kinose K."/>
            <person name="Kinoshita T."/>
            <person name="Kohara Y."/>
            <person name="Koide E."/>
            <person name="Komatsu K."/>
            <person name="Kopischke S."/>
            <person name="Kubo M."/>
            <person name="Kyozuka J."/>
            <person name="Lagercrantz U."/>
            <person name="Lin S."/>
            <person name="Lindquist E."/>
            <person name="Lipzen A."/>
            <person name="Lu C."/>
            <person name="Luna E."/>
            <person name="Martienssen R."/>
            <person name="Minamino N."/>
            <person name="Mizutani M."/>
            <person name="Mizutani M."/>
            <person name="Mochizuki N."/>
            <person name="Monte I."/>
            <person name="Mosher R."/>
            <person name="Nagasaki H."/>
            <person name="Nakagami H."/>
            <person name="Naramoto S."/>
            <person name="Nishitani K."/>
            <person name="Ohtani M."/>
            <person name="Okamoto T."/>
            <person name="Okumura M."/>
            <person name="Phillips J."/>
            <person name="Pollak B."/>
            <person name="Reinders A."/>
            <person name="Roevekamp M."/>
            <person name="Sano R."/>
            <person name="Sawa S."/>
            <person name="Schmid M."/>
            <person name="Shirakawa M."/>
            <person name="Solano R."/>
            <person name="Spunde A."/>
            <person name="Suetsugu N."/>
            <person name="Sugano S."/>
            <person name="Sugiyama A."/>
            <person name="Sun R."/>
            <person name="Suzuki Y."/>
            <person name="Takenaka M."/>
            <person name="Takezawa D."/>
            <person name="Tomogane H."/>
            <person name="Tsuzuki M."/>
            <person name="Ueda T."/>
            <person name="Umeda M."/>
            <person name="Ward J."/>
            <person name="Watanabe Y."/>
            <person name="Yazaki K."/>
            <person name="Yokoyama R."/>
            <person name="Yoshitake Y."/>
            <person name="Yotsui I."/>
            <person name="Zachgo S."/>
            <person name="Schmutz J."/>
        </authorList>
    </citation>
    <scope>NUCLEOTIDE SEQUENCE [LARGE SCALE GENOMIC DNA]</scope>
    <source>
        <strain evidence="4">cv. B-3</strain>
    </source>
</reference>
<dbReference type="InterPro" id="IPR006566">
    <property type="entry name" value="FBD"/>
</dbReference>
<keyword evidence="1" id="KW-1133">Transmembrane helix</keyword>
<feature type="transmembrane region" description="Helical" evidence="1">
    <location>
        <begin position="12"/>
        <end position="31"/>
    </location>
</feature>
<dbReference type="InterPro" id="IPR050232">
    <property type="entry name" value="FBL13/AtMIF1-like"/>
</dbReference>
<evidence type="ECO:0000313" key="4">
    <source>
        <dbReference type="Proteomes" id="UP000264353"/>
    </source>
</evidence>
<evidence type="ECO:0000313" key="3">
    <source>
        <dbReference type="EMBL" id="RID46493.1"/>
    </source>
</evidence>
<dbReference type="InterPro" id="IPR036047">
    <property type="entry name" value="F-box-like_dom_sf"/>
</dbReference>
<dbReference type="SMART" id="SM00579">
    <property type="entry name" value="FBD"/>
    <property type="match status" value="1"/>
</dbReference>
<accession>A0A397Y9C4</accession>
<organism evidence="3 4">
    <name type="scientific">Brassica campestris</name>
    <name type="common">Field mustard</name>
    <dbReference type="NCBI Taxonomy" id="3711"/>
    <lineage>
        <taxon>Eukaryota</taxon>
        <taxon>Viridiplantae</taxon>
        <taxon>Streptophyta</taxon>
        <taxon>Embryophyta</taxon>
        <taxon>Tracheophyta</taxon>
        <taxon>Spermatophyta</taxon>
        <taxon>Magnoliopsida</taxon>
        <taxon>eudicotyledons</taxon>
        <taxon>Gunneridae</taxon>
        <taxon>Pentapetalae</taxon>
        <taxon>rosids</taxon>
        <taxon>malvids</taxon>
        <taxon>Brassicales</taxon>
        <taxon>Brassicaceae</taxon>
        <taxon>Brassiceae</taxon>
        <taxon>Brassica</taxon>
    </lineage>
</organism>
<feature type="domain" description="FBD" evidence="2">
    <location>
        <begin position="320"/>
        <end position="389"/>
    </location>
</feature>
<dbReference type="Proteomes" id="UP000264353">
    <property type="component" value="Chromosome A9"/>
</dbReference>
<dbReference type="InterPro" id="IPR001810">
    <property type="entry name" value="F-box_dom"/>
</dbReference>
<dbReference type="PANTHER" id="PTHR31900:SF34">
    <property type="entry name" value="EMB|CAB62440.1-RELATED"/>
    <property type="match status" value="1"/>
</dbReference>
<dbReference type="PANTHER" id="PTHR31900">
    <property type="entry name" value="F-BOX/RNI SUPERFAMILY PROTEIN-RELATED"/>
    <property type="match status" value="1"/>
</dbReference>
<dbReference type="AlphaFoldDB" id="A0A397Y9C4"/>
<dbReference type="Pfam" id="PF00646">
    <property type="entry name" value="F-box"/>
    <property type="match status" value="1"/>
</dbReference>